<feature type="transmembrane region" description="Helical" evidence="3">
    <location>
        <begin position="407"/>
        <end position="426"/>
    </location>
</feature>
<feature type="region of interest" description="Disordered" evidence="2">
    <location>
        <begin position="1"/>
        <end position="108"/>
    </location>
</feature>
<comment type="caution">
    <text evidence="5">The sequence shown here is derived from an EMBL/GenBank/DDBJ whole genome shotgun (WGS) entry which is preliminary data.</text>
</comment>
<reference evidence="5" key="1">
    <citation type="journal article" date="2020" name="bioRxiv">
        <title>Whole genome comparisons of ergot fungi reveals the divergence and evolution of species within the genus Claviceps are the result of varying mechanisms driving genome evolution and host range expansion.</title>
        <authorList>
            <person name="Wyka S.A."/>
            <person name="Mondo S.J."/>
            <person name="Liu M."/>
            <person name="Dettman J."/>
            <person name="Nalam V."/>
            <person name="Broders K.D."/>
        </authorList>
    </citation>
    <scope>NUCLEOTIDE SEQUENCE</scope>
    <source>
        <strain evidence="5">CCC 1102</strain>
    </source>
</reference>
<dbReference type="Pfam" id="PF06738">
    <property type="entry name" value="ThrE"/>
    <property type="match status" value="1"/>
</dbReference>
<feature type="transmembrane region" description="Helical" evidence="3">
    <location>
        <begin position="512"/>
        <end position="537"/>
    </location>
</feature>
<dbReference type="GO" id="GO:0022857">
    <property type="term" value="F:transmembrane transporter activity"/>
    <property type="evidence" value="ECO:0007669"/>
    <property type="project" value="InterPro"/>
</dbReference>
<evidence type="ECO:0000256" key="1">
    <source>
        <dbReference type="ARBA" id="ARBA00034125"/>
    </source>
</evidence>
<proteinExistence type="inferred from homology"/>
<feature type="transmembrane region" description="Helical" evidence="3">
    <location>
        <begin position="307"/>
        <end position="328"/>
    </location>
</feature>
<dbReference type="OrthoDB" id="413008at2759"/>
<dbReference type="EMBL" id="SRPS01000018">
    <property type="protein sequence ID" value="KAG5976122.1"/>
    <property type="molecule type" value="Genomic_DNA"/>
</dbReference>
<dbReference type="InterPro" id="IPR051361">
    <property type="entry name" value="ThrE/Ser_Exporter"/>
</dbReference>
<keyword evidence="3" id="KW-1133">Transmembrane helix</keyword>
<organism evidence="5 6">
    <name type="scientific">Claviceps arundinis</name>
    <dbReference type="NCBI Taxonomy" id="1623583"/>
    <lineage>
        <taxon>Eukaryota</taxon>
        <taxon>Fungi</taxon>
        <taxon>Dikarya</taxon>
        <taxon>Ascomycota</taxon>
        <taxon>Pezizomycotina</taxon>
        <taxon>Sordariomycetes</taxon>
        <taxon>Hypocreomycetidae</taxon>
        <taxon>Hypocreales</taxon>
        <taxon>Clavicipitaceae</taxon>
        <taxon>Claviceps</taxon>
    </lineage>
</organism>
<dbReference type="Proteomes" id="UP000784919">
    <property type="component" value="Unassembled WGS sequence"/>
</dbReference>
<comment type="similarity">
    <text evidence="1">Belongs to the ThrE exporter (TC 2.A.79) family.</text>
</comment>
<dbReference type="InterPro" id="IPR010619">
    <property type="entry name" value="ThrE-like_N"/>
</dbReference>
<evidence type="ECO:0000256" key="3">
    <source>
        <dbReference type="SAM" id="Phobius"/>
    </source>
</evidence>
<keyword evidence="3" id="KW-0812">Transmembrane</keyword>
<sequence length="588" mass="63453">MDRRRGDRLTVSTESWFTDDSMRSSEDEEIHGVMDSAGDHDDHVTQDDAHSASEQQPHSRFESDGVRYRASHSRRHPSTPSPPVVSPRASPRVSPPASESRVRGGPVHMSSISARQQYLIKLSRALIMYGAPPHQLEGYMSMSSRALEIEGKFFYIPGGMAISFARSTAGPAEVKLVKVSEGMDLGRQQDVYDILMDVAHDRLGVEEGERRLDGVSGARPKSKVWFRILMYGLASACVAPFGFEGRLVDLPIAFILGCIVGLSQLVFTAKTERARVCDFLAAVVTSFLARGFGSINNGQLFCFSTLAQSSLVMCLPGYLVLSGCLEILNQKTVAGAVRMVYAIGSYTLCLGCGIPIGAALYGMMDSNATGATHCKNPLSREWSFVFVPCFTICLCIILHAKWRQIPAMLAVAVAGFSVVSYSTGYLTSHFSLNAHIPTMLGALTVAILASLYSRLSERVQSLGPDFVDFWRFLFSTQRPSHADAWPLPSSSDPEANAVPPPSDFDEGRKYSLAAVVMLPGLLVLVPAGLVATGSLLAGFDAATSAVDDTIFHLGLRLFQVAGVLSLGVSLGALVLDPLGRRRGGLTSF</sequence>
<feature type="transmembrane region" description="Helical" evidence="3">
    <location>
        <begin position="224"/>
        <end position="243"/>
    </location>
</feature>
<feature type="compositionally biased region" description="Basic and acidic residues" evidence="2">
    <location>
        <begin position="37"/>
        <end position="67"/>
    </location>
</feature>
<gene>
    <name evidence="5" type="ORF">E4U56_002464</name>
</gene>
<feature type="region of interest" description="Disordered" evidence="2">
    <location>
        <begin position="484"/>
        <end position="503"/>
    </location>
</feature>
<name>A0A9P7MYW6_9HYPO</name>
<accession>A0A9P7MYW6</accession>
<feature type="transmembrane region" description="Helical" evidence="3">
    <location>
        <begin position="382"/>
        <end position="400"/>
    </location>
</feature>
<feature type="transmembrane region" description="Helical" evidence="3">
    <location>
        <begin position="340"/>
        <end position="362"/>
    </location>
</feature>
<feature type="compositionally biased region" description="Low complexity" evidence="2">
    <location>
        <begin position="86"/>
        <end position="99"/>
    </location>
</feature>
<protein>
    <recommendedName>
        <fullName evidence="4">Threonine/serine exporter-like N-terminal domain-containing protein</fullName>
    </recommendedName>
</protein>
<evidence type="ECO:0000256" key="2">
    <source>
        <dbReference type="SAM" id="MobiDB-lite"/>
    </source>
</evidence>
<feature type="transmembrane region" description="Helical" evidence="3">
    <location>
        <begin position="432"/>
        <end position="452"/>
    </location>
</feature>
<keyword evidence="3" id="KW-0472">Membrane</keyword>
<dbReference type="PANTHER" id="PTHR31082:SF4">
    <property type="entry name" value="PHEROMONE-REGULATED MEMBRANE PROTEIN 10"/>
    <property type="match status" value="1"/>
</dbReference>
<feature type="transmembrane region" description="Helical" evidence="3">
    <location>
        <begin position="557"/>
        <end position="575"/>
    </location>
</feature>
<dbReference type="PANTHER" id="PTHR31082">
    <property type="entry name" value="PHEROMONE-REGULATED MEMBRANE PROTEIN 10"/>
    <property type="match status" value="1"/>
</dbReference>
<evidence type="ECO:0000259" key="4">
    <source>
        <dbReference type="Pfam" id="PF06738"/>
    </source>
</evidence>
<feature type="domain" description="Threonine/serine exporter-like N-terminal" evidence="4">
    <location>
        <begin position="118"/>
        <end position="360"/>
    </location>
</feature>
<feature type="transmembrane region" description="Helical" evidence="3">
    <location>
        <begin position="249"/>
        <end position="269"/>
    </location>
</feature>
<evidence type="ECO:0000313" key="5">
    <source>
        <dbReference type="EMBL" id="KAG5976122.1"/>
    </source>
</evidence>
<dbReference type="AlphaFoldDB" id="A0A9P7MYW6"/>
<feature type="transmembrane region" description="Helical" evidence="3">
    <location>
        <begin position="276"/>
        <end position="295"/>
    </location>
</feature>
<evidence type="ECO:0000313" key="6">
    <source>
        <dbReference type="Proteomes" id="UP000784919"/>
    </source>
</evidence>